<dbReference type="Pfam" id="PF03061">
    <property type="entry name" value="4HBT"/>
    <property type="match status" value="1"/>
</dbReference>
<dbReference type="InterPro" id="IPR003736">
    <property type="entry name" value="PAAI_dom"/>
</dbReference>
<dbReference type="OrthoDB" id="4717506at2"/>
<proteinExistence type="inferred from homology"/>
<evidence type="ECO:0000256" key="2">
    <source>
        <dbReference type="ARBA" id="ARBA00022801"/>
    </source>
</evidence>
<comment type="similarity">
    <text evidence="1">Belongs to the thioesterase PaaI family.</text>
</comment>
<dbReference type="InterPro" id="IPR006683">
    <property type="entry name" value="Thioestr_dom"/>
</dbReference>
<reference evidence="4 5" key="1">
    <citation type="submission" date="2018-07" db="EMBL/GenBank/DDBJ databases">
        <title>Genomic Encyclopedia of Type Strains, Phase IV (KMG-IV): sequencing the most valuable type-strain genomes for metagenomic binning, comparative biology and taxonomic classification.</title>
        <authorList>
            <person name="Goeker M."/>
        </authorList>
    </citation>
    <scope>NUCLEOTIDE SEQUENCE [LARGE SCALE GENOMIC DNA]</scope>
    <source>
        <strain evidence="4 5">DSM 100911</strain>
    </source>
</reference>
<name>A0A369AL42_9BURK</name>
<accession>A0A369AL42</accession>
<keyword evidence="2" id="KW-0378">Hydrolase</keyword>
<sequence length="142" mass="15337">MSGIPVDVPFVQHLGLVVRRMENGESEVFFDVRPEHMNSFAVAHGGATMTLLDVAMATAARSQTPELGVVTIEMKTSFMQAGRGALLAKGRVLHRTARMAFVEGMVYDATGRACSHATGTFKFVPRQPPAGEQTAQPVIYTD</sequence>
<dbReference type="CDD" id="cd03443">
    <property type="entry name" value="PaaI_thioesterase"/>
    <property type="match status" value="1"/>
</dbReference>
<evidence type="ECO:0000259" key="3">
    <source>
        <dbReference type="Pfam" id="PF03061"/>
    </source>
</evidence>
<dbReference type="InterPro" id="IPR029069">
    <property type="entry name" value="HotDog_dom_sf"/>
</dbReference>
<dbReference type="SUPFAM" id="SSF54637">
    <property type="entry name" value="Thioesterase/thiol ester dehydrase-isomerase"/>
    <property type="match status" value="1"/>
</dbReference>
<evidence type="ECO:0000256" key="1">
    <source>
        <dbReference type="ARBA" id="ARBA00008324"/>
    </source>
</evidence>
<dbReference type="NCBIfam" id="TIGR00369">
    <property type="entry name" value="unchar_dom_1"/>
    <property type="match status" value="1"/>
</dbReference>
<organism evidence="4 5">
    <name type="scientific">Extensimonas vulgaris</name>
    <dbReference type="NCBI Taxonomy" id="1031594"/>
    <lineage>
        <taxon>Bacteria</taxon>
        <taxon>Pseudomonadati</taxon>
        <taxon>Pseudomonadota</taxon>
        <taxon>Betaproteobacteria</taxon>
        <taxon>Burkholderiales</taxon>
        <taxon>Comamonadaceae</taxon>
        <taxon>Extensimonas</taxon>
    </lineage>
</organism>
<feature type="domain" description="Thioesterase" evidence="3">
    <location>
        <begin position="42"/>
        <end position="114"/>
    </location>
</feature>
<keyword evidence="5" id="KW-1185">Reference proteome</keyword>
<dbReference type="AlphaFoldDB" id="A0A369AL42"/>
<dbReference type="RefSeq" id="WP_114483251.1">
    <property type="nucleotide sequence ID" value="NZ_QPJU01000004.1"/>
</dbReference>
<dbReference type="PANTHER" id="PTHR21660">
    <property type="entry name" value="THIOESTERASE SUPERFAMILY MEMBER-RELATED"/>
    <property type="match status" value="1"/>
</dbReference>
<gene>
    <name evidence="4" type="ORF">DFR45_104203</name>
</gene>
<dbReference type="InterPro" id="IPR039298">
    <property type="entry name" value="ACOT13"/>
</dbReference>
<evidence type="ECO:0000313" key="4">
    <source>
        <dbReference type="EMBL" id="RCX09833.1"/>
    </source>
</evidence>
<evidence type="ECO:0000313" key="5">
    <source>
        <dbReference type="Proteomes" id="UP000252174"/>
    </source>
</evidence>
<dbReference type="EMBL" id="QPJU01000004">
    <property type="protein sequence ID" value="RCX09833.1"/>
    <property type="molecule type" value="Genomic_DNA"/>
</dbReference>
<dbReference type="GO" id="GO:0047617">
    <property type="term" value="F:fatty acyl-CoA hydrolase activity"/>
    <property type="evidence" value="ECO:0007669"/>
    <property type="project" value="InterPro"/>
</dbReference>
<dbReference type="Proteomes" id="UP000252174">
    <property type="component" value="Unassembled WGS sequence"/>
</dbReference>
<protein>
    <submittedName>
        <fullName evidence="4">Uncharacterized protein (TIGR00369 family)</fullName>
    </submittedName>
</protein>
<dbReference type="Gene3D" id="3.10.129.10">
    <property type="entry name" value="Hotdog Thioesterase"/>
    <property type="match status" value="1"/>
</dbReference>
<dbReference type="PANTHER" id="PTHR21660:SF1">
    <property type="entry name" value="ACYL-COENZYME A THIOESTERASE 13"/>
    <property type="match status" value="1"/>
</dbReference>
<comment type="caution">
    <text evidence="4">The sequence shown here is derived from an EMBL/GenBank/DDBJ whole genome shotgun (WGS) entry which is preliminary data.</text>
</comment>